<evidence type="ECO:0000313" key="4">
    <source>
        <dbReference type="EMBL" id="KAK4453331.1"/>
    </source>
</evidence>
<gene>
    <name evidence="4" type="ORF">QBC34DRAFT_318879</name>
</gene>
<dbReference type="EMBL" id="MU865920">
    <property type="protein sequence ID" value="KAK4453331.1"/>
    <property type="molecule type" value="Genomic_DNA"/>
</dbReference>
<dbReference type="InterPro" id="IPR003591">
    <property type="entry name" value="Leu-rich_rpt_typical-subtyp"/>
</dbReference>
<keyword evidence="2" id="KW-0677">Repeat</keyword>
<dbReference type="Pfam" id="PF12799">
    <property type="entry name" value="LRR_4"/>
    <property type="match status" value="1"/>
</dbReference>
<accession>A0AAV9GZT2</accession>
<organism evidence="4 5">
    <name type="scientific">Podospora aff. communis PSN243</name>
    <dbReference type="NCBI Taxonomy" id="3040156"/>
    <lineage>
        <taxon>Eukaryota</taxon>
        <taxon>Fungi</taxon>
        <taxon>Dikarya</taxon>
        <taxon>Ascomycota</taxon>
        <taxon>Pezizomycotina</taxon>
        <taxon>Sordariomycetes</taxon>
        <taxon>Sordariomycetidae</taxon>
        <taxon>Sordariales</taxon>
        <taxon>Podosporaceae</taxon>
        <taxon>Podospora</taxon>
    </lineage>
</organism>
<evidence type="ECO:0000313" key="5">
    <source>
        <dbReference type="Proteomes" id="UP001321760"/>
    </source>
</evidence>
<dbReference type="InterPro" id="IPR025875">
    <property type="entry name" value="Leu-rich_rpt_4"/>
</dbReference>
<keyword evidence="5" id="KW-1185">Reference proteome</keyword>
<dbReference type="Gene3D" id="3.80.10.10">
    <property type="entry name" value="Ribonuclease Inhibitor"/>
    <property type="match status" value="1"/>
</dbReference>
<protein>
    <submittedName>
        <fullName evidence="4">CCR4-NOT transcription complex subunit 6-like-B</fullName>
    </submittedName>
</protein>
<feature type="region of interest" description="Disordered" evidence="3">
    <location>
        <begin position="1"/>
        <end position="104"/>
    </location>
</feature>
<dbReference type="AlphaFoldDB" id="A0AAV9GZT2"/>
<feature type="compositionally biased region" description="Polar residues" evidence="3">
    <location>
        <begin position="73"/>
        <end position="85"/>
    </location>
</feature>
<reference evidence="4" key="1">
    <citation type="journal article" date="2023" name="Mol. Phylogenet. Evol.">
        <title>Genome-scale phylogeny and comparative genomics of the fungal order Sordariales.</title>
        <authorList>
            <person name="Hensen N."/>
            <person name="Bonometti L."/>
            <person name="Westerberg I."/>
            <person name="Brannstrom I.O."/>
            <person name="Guillou S."/>
            <person name="Cros-Aarteil S."/>
            <person name="Calhoun S."/>
            <person name="Haridas S."/>
            <person name="Kuo A."/>
            <person name="Mondo S."/>
            <person name="Pangilinan J."/>
            <person name="Riley R."/>
            <person name="LaButti K."/>
            <person name="Andreopoulos B."/>
            <person name="Lipzen A."/>
            <person name="Chen C."/>
            <person name="Yan M."/>
            <person name="Daum C."/>
            <person name="Ng V."/>
            <person name="Clum A."/>
            <person name="Steindorff A."/>
            <person name="Ohm R.A."/>
            <person name="Martin F."/>
            <person name="Silar P."/>
            <person name="Natvig D.O."/>
            <person name="Lalanne C."/>
            <person name="Gautier V."/>
            <person name="Ament-Velasquez S.L."/>
            <person name="Kruys A."/>
            <person name="Hutchinson M.I."/>
            <person name="Powell A.J."/>
            <person name="Barry K."/>
            <person name="Miller A.N."/>
            <person name="Grigoriev I.V."/>
            <person name="Debuchy R."/>
            <person name="Gladieux P."/>
            <person name="Hiltunen Thoren M."/>
            <person name="Johannesson H."/>
        </authorList>
    </citation>
    <scope>NUCLEOTIDE SEQUENCE</scope>
    <source>
        <strain evidence="4">PSN243</strain>
    </source>
</reference>
<dbReference type="InterPro" id="IPR032675">
    <property type="entry name" value="LRR_dom_sf"/>
</dbReference>
<dbReference type="SMART" id="SM00369">
    <property type="entry name" value="LRR_TYP"/>
    <property type="match status" value="2"/>
</dbReference>
<dbReference type="PROSITE" id="PS51450">
    <property type="entry name" value="LRR"/>
    <property type="match status" value="1"/>
</dbReference>
<dbReference type="SUPFAM" id="SSF52075">
    <property type="entry name" value="Outer arm dynein light chain 1"/>
    <property type="match status" value="1"/>
</dbReference>
<name>A0AAV9GZT2_9PEZI</name>
<dbReference type="GO" id="GO:0005737">
    <property type="term" value="C:cytoplasm"/>
    <property type="evidence" value="ECO:0007669"/>
    <property type="project" value="TreeGrafter"/>
</dbReference>
<evidence type="ECO:0000256" key="3">
    <source>
        <dbReference type="SAM" id="MobiDB-lite"/>
    </source>
</evidence>
<proteinExistence type="predicted"/>
<reference evidence="4" key="2">
    <citation type="submission" date="2023-05" db="EMBL/GenBank/DDBJ databases">
        <authorList>
            <consortium name="Lawrence Berkeley National Laboratory"/>
            <person name="Steindorff A."/>
            <person name="Hensen N."/>
            <person name="Bonometti L."/>
            <person name="Westerberg I."/>
            <person name="Brannstrom I.O."/>
            <person name="Guillou S."/>
            <person name="Cros-Aarteil S."/>
            <person name="Calhoun S."/>
            <person name="Haridas S."/>
            <person name="Kuo A."/>
            <person name="Mondo S."/>
            <person name="Pangilinan J."/>
            <person name="Riley R."/>
            <person name="Labutti K."/>
            <person name="Andreopoulos B."/>
            <person name="Lipzen A."/>
            <person name="Chen C."/>
            <person name="Yanf M."/>
            <person name="Daum C."/>
            <person name="Ng V."/>
            <person name="Clum A."/>
            <person name="Ohm R."/>
            <person name="Martin F."/>
            <person name="Silar P."/>
            <person name="Natvig D."/>
            <person name="Lalanne C."/>
            <person name="Gautier V."/>
            <person name="Ament-Velasquez S.L."/>
            <person name="Kruys A."/>
            <person name="Hutchinson M.I."/>
            <person name="Powell A.J."/>
            <person name="Barry K."/>
            <person name="Miller A.N."/>
            <person name="Grigoriev I.V."/>
            <person name="Debuchy R."/>
            <person name="Gladieux P."/>
            <person name="Thoren M.H."/>
            <person name="Johannesson H."/>
        </authorList>
    </citation>
    <scope>NUCLEOTIDE SEQUENCE</scope>
    <source>
        <strain evidence="4">PSN243</strain>
    </source>
</reference>
<keyword evidence="1" id="KW-0433">Leucine-rich repeat</keyword>
<evidence type="ECO:0000256" key="1">
    <source>
        <dbReference type="ARBA" id="ARBA00022614"/>
    </source>
</evidence>
<sequence length="546" mass="61286">MAEEPTLPRLPGPDYTPPALLSKGRKRSRMAFGSASMLSTSSDPAVFSSDDDPALDNYMHGARRKKRYVGSWYDQQPASSDSNDSAMGDEMKRPMPKPQPRQFRRQLDSGVWMGQDDSTDNDDYSELELRPAKIFTPSKAYASSKLSSPPIPLQRFKFTEQELHAQNCIRRCVDEGTEEVDLSQMALEVISDEILEPINQITPIPTVTKDVAFEQKDPQIKLYLSSNYLAQFPCAIIKLEYLTVLSLRGNRLTQLPPALSSLKHLKTLNVAQNSLRFLPGELVDLMQRGSPLSEIHVHPNPFYQPQAGSTFCDAGAEEYEKSLKRRTFPIAEGKWQGMTTGLRARTPIQFSDSACNIHSDFRLPDPNLPLTAEERQLALEDFTELTAPSEFVKPVPSAERNFVPLGARSLFDLALRAAVRYPDPEAMRDTIDDCLVDGSLRPGHKALFDRALKLHQFGGQSCCVCGRETSNPVTEWIEFREMRPAEVQMGPNGIQEWSNTIHSRESWVPFLRRGCSWNCIPAKAPTPSVEMADSVVVQRRPVPVFQ</sequence>
<comment type="caution">
    <text evidence="4">The sequence shown here is derived from an EMBL/GenBank/DDBJ whole genome shotgun (WGS) entry which is preliminary data.</text>
</comment>
<dbReference type="PANTHER" id="PTHR48051:SF1">
    <property type="entry name" value="RAS SUPPRESSOR PROTEIN 1"/>
    <property type="match status" value="1"/>
</dbReference>
<dbReference type="InterPro" id="IPR001611">
    <property type="entry name" value="Leu-rich_rpt"/>
</dbReference>
<evidence type="ECO:0000256" key="2">
    <source>
        <dbReference type="ARBA" id="ARBA00022737"/>
    </source>
</evidence>
<dbReference type="Proteomes" id="UP001321760">
    <property type="component" value="Unassembled WGS sequence"/>
</dbReference>
<dbReference type="InterPro" id="IPR050216">
    <property type="entry name" value="LRR_domain-containing"/>
</dbReference>
<dbReference type="PANTHER" id="PTHR48051">
    <property type="match status" value="1"/>
</dbReference>